<dbReference type="Proteomes" id="UP000288812">
    <property type="component" value="Unassembled WGS sequence"/>
</dbReference>
<evidence type="ECO:0000256" key="1">
    <source>
        <dbReference type="SAM" id="Phobius"/>
    </source>
</evidence>
<name>A0A437S8L2_9FIRM</name>
<sequence>MKLLGNLLLIPMKILLFPLIIFIICFSILTSVLAFAGKFVLGFINLIILLGLVGSLYYGNSKVIAAFILLFSIGVLSLIIDLIPITLNKLSNSLINTLGFWF</sequence>
<dbReference type="EMBL" id="RLIH01000002">
    <property type="protein sequence ID" value="RVU55439.1"/>
    <property type="molecule type" value="Genomic_DNA"/>
</dbReference>
<proteinExistence type="predicted"/>
<keyword evidence="1" id="KW-0472">Membrane</keyword>
<keyword evidence="1" id="KW-1133">Transmembrane helix</keyword>
<dbReference type="RefSeq" id="WP_127723126.1">
    <property type="nucleotide sequence ID" value="NZ_RLIH01000002.1"/>
</dbReference>
<evidence type="ECO:0000313" key="3">
    <source>
        <dbReference type="Proteomes" id="UP000288812"/>
    </source>
</evidence>
<evidence type="ECO:0008006" key="4">
    <source>
        <dbReference type="Google" id="ProtNLM"/>
    </source>
</evidence>
<reference evidence="2 3" key="1">
    <citation type="submission" date="2018-11" db="EMBL/GenBank/DDBJ databases">
        <title>Genome sequencing and assembly of Anaerosphaera sp. nov., GS7-6-2.</title>
        <authorList>
            <person name="Rettenmaier R."/>
            <person name="Liebl W."/>
            <person name="Zverlov V."/>
        </authorList>
    </citation>
    <scope>NUCLEOTIDE SEQUENCE [LARGE SCALE GENOMIC DNA]</scope>
    <source>
        <strain evidence="2 3">GS7-6-2</strain>
    </source>
</reference>
<comment type="caution">
    <text evidence="2">The sequence shown here is derived from an EMBL/GenBank/DDBJ whole genome shotgun (WGS) entry which is preliminary data.</text>
</comment>
<accession>A0A437S8L2</accession>
<keyword evidence="3" id="KW-1185">Reference proteome</keyword>
<gene>
    <name evidence="2" type="ORF">EF514_01535</name>
</gene>
<organism evidence="2 3">
    <name type="scientific">Anaerosphaera multitolerans</name>
    <dbReference type="NCBI Taxonomy" id="2487351"/>
    <lineage>
        <taxon>Bacteria</taxon>
        <taxon>Bacillati</taxon>
        <taxon>Bacillota</taxon>
        <taxon>Tissierellia</taxon>
        <taxon>Tissierellales</taxon>
        <taxon>Peptoniphilaceae</taxon>
        <taxon>Anaerosphaera</taxon>
    </lineage>
</organism>
<feature type="transmembrane region" description="Helical" evidence="1">
    <location>
        <begin position="39"/>
        <end position="58"/>
    </location>
</feature>
<dbReference type="AlphaFoldDB" id="A0A437S8L2"/>
<protein>
    <recommendedName>
        <fullName evidence="4">Succinate dehydrogenase</fullName>
    </recommendedName>
</protein>
<evidence type="ECO:0000313" key="2">
    <source>
        <dbReference type="EMBL" id="RVU55439.1"/>
    </source>
</evidence>
<keyword evidence="1" id="KW-0812">Transmembrane</keyword>
<feature type="transmembrane region" description="Helical" evidence="1">
    <location>
        <begin position="64"/>
        <end position="83"/>
    </location>
</feature>
<feature type="transmembrane region" description="Helical" evidence="1">
    <location>
        <begin position="12"/>
        <end position="32"/>
    </location>
</feature>